<dbReference type="Gene3D" id="1.10.1040.10">
    <property type="entry name" value="N-(1-d-carboxylethyl)-l-norvaline Dehydrogenase, domain 2"/>
    <property type="match status" value="1"/>
</dbReference>
<comment type="pathway">
    <text evidence="1">Amino-acid degradation; L-valine degradation.</text>
</comment>
<evidence type="ECO:0000256" key="3">
    <source>
        <dbReference type="ARBA" id="ARBA00012991"/>
    </source>
</evidence>
<dbReference type="Pfam" id="PF03446">
    <property type="entry name" value="NAD_binding_2"/>
    <property type="match status" value="1"/>
</dbReference>
<dbReference type="PIRSF" id="PIRSF000103">
    <property type="entry name" value="HIBADH"/>
    <property type="match status" value="1"/>
</dbReference>
<keyword evidence="6" id="KW-0520">NAD</keyword>
<dbReference type="EMBL" id="JAVYJV010000085">
    <property type="protein sequence ID" value="KAK4336839.1"/>
    <property type="molecule type" value="Genomic_DNA"/>
</dbReference>
<evidence type="ECO:0000256" key="4">
    <source>
        <dbReference type="ARBA" id="ARBA00022456"/>
    </source>
</evidence>
<dbReference type="InterPro" id="IPR006115">
    <property type="entry name" value="6PGDH_NADP-bd"/>
</dbReference>
<dbReference type="GO" id="GO:0050661">
    <property type="term" value="F:NADP binding"/>
    <property type="evidence" value="ECO:0007669"/>
    <property type="project" value="InterPro"/>
</dbReference>
<dbReference type="InterPro" id="IPR036291">
    <property type="entry name" value="NAD(P)-bd_dom_sf"/>
</dbReference>
<dbReference type="GO" id="GO:0006574">
    <property type="term" value="P:L-valine catabolic process"/>
    <property type="evidence" value="ECO:0007669"/>
    <property type="project" value="TreeGrafter"/>
</dbReference>
<keyword evidence="12" id="KW-1185">Reference proteome</keyword>
<evidence type="ECO:0000256" key="7">
    <source>
        <dbReference type="ARBA" id="ARBA00049197"/>
    </source>
</evidence>
<evidence type="ECO:0000313" key="11">
    <source>
        <dbReference type="EMBL" id="KAK4336839.1"/>
    </source>
</evidence>
<sequence>MGSNMARNLIEKGRELVVYDVNEKATEQAVNSKKAIRVNSPKEVAEQCDGPVFTMLPNNQIVLDVYSDPQKGLIAGAKKGNYLVDCSTVSPETSKTLHERSTAAGVNFHDAPVAGAEPAAITGTLTFMVGGEKSSVKNIEPFLNDMGKKIFNTGAIGTGSVAKICNNMLLAICMLGTSEAILMGERLGVDPKMLTEIINVSSGRNWSSEIYNPVPGIVSTAPSARNYSGGFLVKYLTKDLGLAQGTAHAGQTSTPLGSTAHQLYQIMNRSGYSDKDFSIIYKFIKGEKP</sequence>
<feature type="active site" evidence="8">
    <location>
        <position position="163"/>
    </location>
</feature>
<gene>
    <name evidence="11" type="ORF">RND71_043900</name>
</gene>
<dbReference type="SUPFAM" id="SSF51735">
    <property type="entry name" value="NAD(P)-binding Rossmann-fold domains"/>
    <property type="match status" value="1"/>
</dbReference>
<evidence type="ECO:0000259" key="10">
    <source>
        <dbReference type="Pfam" id="PF14833"/>
    </source>
</evidence>
<dbReference type="Gene3D" id="3.40.50.720">
    <property type="entry name" value="NAD(P)-binding Rossmann-like Domain"/>
    <property type="match status" value="1"/>
</dbReference>
<dbReference type="GO" id="GO:0051287">
    <property type="term" value="F:NAD binding"/>
    <property type="evidence" value="ECO:0007669"/>
    <property type="project" value="InterPro"/>
</dbReference>
<evidence type="ECO:0000256" key="8">
    <source>
        <dbReference type="PIRSR" id="PIRSR000103-1"/>
    </source>
</evidence>
<evidence type="ECO:0000256" key="2">
    <source>
        <dbReference type="ARBA" id="ARBA00006013"/>
    </source>
</evidence>
<dbReference type="PANTHER" id="PTHR22981">
    <property type="entry name" value="3-HYDROXYISOBUTYRATE DEHYDROGENASE-RELATED"/>
    <property type="match status" value="1"/>
</dbReference>
<dbReference type="GO" id="GO:0005739">
    <property type="term" value="C:mitochondrion"/>
    <property type="evidence" value="ECO:0007669"/>
    <property type="project" value="TreeGrafter"/>
</dbReference>
<evidence type="ECO:0000256" key="6">
    <source>
        <dbReference type="ARBA" id="ARBA00023027"/>
    </source>
</evidence>
<dbReference type="FunFam" id="1.10.1040.10:FF:000006">
    <property type="entry name" value="3-hydroxyisobutyrate dehydrogenase"/>
    <property type="match status" value="1"/>
</dbReference>
<comment type="caution">
    <text evidence="11">The sequence shown here is derived from an EMBL/GenBank/DDBJ whole genome shotgun (WGS) entry which is preliminary data.</text>
</comment>
<comment type="catalytic activity">
    <reaction evidence="7">
        <text>3-hydroxy-2-methylpropanoate + NAD(+) = 2-methyl-3-oxopropanoate + NADH + H(+)</text>
        <dbReference type="Rhea" id="RHEA:17681"/>
        <dbReference type="ChEBI" id="CHEBI:11805"/>
        <dbReference type="ChEBI" id="CHEBI:15378"/>
        <dbReference type="ChEBI" id="CHEBI:57540"/>
        <dbReference type="ChEBI" id="CHEBI:57700"/>
        <dbReference type="ChEBI" id="CHEBI:57945"/>
        <dbReference type="EC" id="1.1.1.31"/>
    </reaction>
</comment>
<proteinExistence type="inferred from homology"/>
<dbReference type="GO" id="GO:0008442">
    <property type="term" value="F:3-hydroxyisobutyrate dehydrogenase activity"/>
    <property type="evidence" value="ECO:0007669"/>
    <property type="project" value="UniProtKB-EC"/>
</dbReference>
<organism evidence="11 12">
    <name type="scientific">Anisodus tanguticus</name>
    <dbReference type="NCBI Taxonomy" id="243964"/>
    <lineage>
        <taxon>Eukaryota</taxon>
        <taxon>Viridiplantae</taxon>
        <taxon>Streptophyta</taxon>
        <taxon>Embryophyta</taxon>
        <taxon>Tracheophyta</taxon>
        <taxon>Spermatophyta</taxon>
        <taxon>Magnoliopsida</taxon>
        <taxon>eudicotyledons</taxon>
        <taxon>Gunneridae</taxon>
        <taxon>Pentapetalae</taxon>
        <taxon>asterids</taxon>
        <taxon>lamiids</taxon>
        <taxon>Solanales</taxon>
        <taxon>Solanaceae</taxon>
        <taxon>Solanoideae</taxon>
        <taxon>Hyoscyameae</taxon>
        <taxon>Anisodus</taxon>
    </lineage>
</organism>
<dbReference type="InterPro" id="IPR013328">
    <property type="entry name" value="6PGD_dom2"/>
</dbReference>
<accession>A0AAE1QN63</accession>
<dbReference type="Pfam" id="PF14833">
    <property type="entry name" value="NAD_binding_11"/>
    <property type="match status" value="1"/>
</dbReference>
<dbReference type="PANTHER" id="PTHR22981:SF7">
    <property type="entry name" value="3-HYDROXYISOBUTYRATE DEHYDROGENASE, MITOCHONDRIAL"/>
    <property type="match status" value="1"/>
</dbReference>
<dbReference type="InterPro" id="IPR029154">
    <property type="entry name" value="HIBADH-like_NADP-bd"/>
</dbReference>
<dbReference type="SUPFAM" id="SSF48179">
    <property type="entry name" value="6-phosphogluconate dehydrogenase C-terminal domain-like"/>
    <property type="match status" value="1"/>
</dbReference>
<reference evidence="11" key="1">
    <citation type="submission" date="2023-12" db="EMBL/GenBank/DDBJ databases">
        <title>Genome assembly of Anisodus tanguticus.</title>
        <authorList>
            <person name="Wang Y.-J."/>
        </authorList>
    </citation>
    <scope>NUCLEOTIDE SEQUENCE</scope>
    <source>
        <strain evidence="11">KB-2021</strain>
        <tissue evidence="11">Leaf</tissue>
    </source>
</reference>
<keyword evidence="4" id="KW-0101">Branched-chain amino acid catabolism</keyword>
<comment type="similarity">
    <text evidence="2">Belongs to the HIBADH-related family. 3-hydroxyisobutyrate dehydrogenase subfamily.</text>
</comment>
<dbReference type="EC" id="1.1.1.31" evidence="3"/>
<feature type="domain" description="3-hydroxyisobutyrate dehydrogenase-like NAD-binding" evidence="10">
    <location>
        <begin position="157"/>
        <end position="283"/>
    </location>
</feature>
<dbReference type="NCBIfam" id="TIGR01692">
    <property type="entry name" value="HIBADH"/>
    <property type="match status" value="1"/>
</dbReference>
<dbReference type="InterPro" id="IPR008927">
    <property type="entry name" value="6-PGluconate_DH-like_C_sf"/>
</dbReference>
<dbReference type="AlphaFoldDB" id="A0AAE1QN63"/>
<evidence type="ECO:0000313" key="12">
    <source>
        <dbReference type="Proteomes" id="UP001291623"/>
    </source>
</evidence>
<name>A0AAE1QN63_9SOLA</name>
<evidence type="ECO:0000256" key="1">
    <source>
        <dbReference type="ARBA" id="ARBA00005109"/>
    </source>
</evidence>
<dbReference type="InterPro" id="IPR015815">
    <property type="entry name" value="HIBADH-related"/>
</dbReference>
<dbReference type="InterPro" id="IPR011548">
    <property type="entry name" value="HIBADH"/>
</dbReference>
<evidence type="ECO:0000259" key="9">
    <source>
        <dbReference type="Pfam" id="PF03446"/>
    </source>
</evidence>
<protein>
    <recommendedName>
        <fullName evidence="3">3-hydroxyisobutyrate dehydrogenase</fullName>
        <ecNumber evidence="3">1.1.1.31</ecNumber>
    </recommendedName>
</protein>
<keyword evidence="5" id="KW-0560">Oxidoreductase</keyword>
<evidence type="ECO:0000256" key="5">
    <source>
        <dbReference type="ARBA" id="ARBA00023002"/>
    </source>
</evidence>
<feature type="domain" description="6-phosphogluconate dehydrogenase NADP-binding" evidence="9">
    <location>
        <begin position="1"/>
        <end position="154"/>
    </location>
</feature>
<dbReference type="Proteomes" id="UP001291623">
    <property type="component" value="Unassembled WGS sequence"/>
</dbReference>